<gene>
    <name evidence="3" type="ORF">LUZ62_056895</name>
</gene>
<dbReference type="GO" id="GO:0031969">
    <property type="term" value="C:chloroplast membrane"/>
    <property type="evidence" value="ECO:0007669"/>
    <property type="project" value="TreeGrafter"/>
</dbReference>
<name>A0AAV8E2E9_9POAL</name>
<dbReference type="Pfam" id="PF01926">
    <property type="entry name" value="MMR_HSR1"/>
    <property type="match status" value="1"/>
</dbReference>
<dbReference type="Proteomes" id="UP001140206">
    <property type="component" value="Chromosome 3"/>
</dbReference>
<dbReference type="Gene3D" id="3.20.20.70">
    <property type="entry name" value="Aldolase class I"/>
    <property type="match status" value="1"/>
</dbReference>
<dbReference type="AlphaFoldDB" id="A0AAV8E2E9"/>
<evidence type="ECO:0000256" key="1">
    <source>
        <dbReference type="SAM" id="Coils"/>
    </source>
</evidence>
<accession>A0AAV8E2E9</accession>
<proteinExistence type="predicted"/>
<protein>
    <submittedName>
        <fullName evidence="3">GTPase Der</fullName>
    </submittedName>
</protein>
<dbReference type="Gene3D" id="3.40.50.300">
    <property type="entry name" value="P-loop containing nucleotide triphosphate hydrolases"/>
    <property type="match status" value="1"/>
</dbReference>
<evidence type="ECO:0000259" key="2">
    <source>
        <dbReference type="Pfam" id="PF01926"/>
    </source>
</evidence>
<keyword evidence="4" id="KW-1185">Reference proteome</keyword>
<dbReference type="CDD" id="cd09912">
    <property type="entry name" value="DLP_2"/>
    <property type="match status" value="1"/>
</dbReference>
<comment type="caution">
    <text evidence="3">The sequence shown here is derived from an EMBL/GenBank/DDBJ whole genome shotgun (WGS) entry which is preliminary data.</text>
</comment>
<feature type="coiled-coil region" evidence="1">
    <location>
        <begin position="833"/>
        <end position="908"/>
    </location>
</feature>
<dbReference type="GO" id="GO:0005525">
    <property type="term" value="F:GTP binding"/>
    <property type="evidence" value="ECO:0007669"/>
    <property type="project" value="InterPro"/>
</dbReference>
<organism evidence="3 4">
    <name type="scientific">Rhynchospora pubera</name>
    <dbReference type="NCBI Taxonomy" id="906938"/>
    <lineage>
        <taxon>Eukaryota</taxon>
        <taxon>Viridiplantae</taxon>
        <taxon>Streptophyta</taxon>
        <taxon>Embryophyta</taxon>
        <taxon>Tracheophyta</taxon>
        <taxon>Spermatophyta</taxon>
        <taxon>Magnoliopsida</taxon>
        <taxon>Liliopsida</taxon>
        <taxon>Poales</taxon>
        <taxon>Cyperaceae</taxon>
        <taxon>Cyperoideae</taxon>
        <taxon>Rhynchosporeae</taxon>
        <taxon>Rhynchospora</taxon>
    </lineage>
</organism>
<dbReference type="InterPro" id="IPR013785">
    <property type="entry name" value="Aldolase_TIM"/>
</dbReference>
<dbReference type="InterPro" id="IPR006073">
    <property type="entry name" value="GTP-bd"/>
</dbReference>
<evidence type="ECO:0000313" key="4">
    <source>
        <dbReference type="Proteomes" id="UP001140206"/>
    </source>
</evidence>
<dbReference type="EMBL" id="JAMFTS010000003">
    <property type="protein sequence ID" value="KAJ4772638.1"/>
    <property type="molecule type" value="Genomic_DNA"/>
</dbReference>
<keyword evidence="1" id="KW-0175">Coiled coil</keyword>
<feature type="domain" description="G" evidence="2">
    <location>
        <begin position="362"/>
        <end position="494"/>
    </location>
</feature>
<dbReference type="GO" id="GO:0010027">
    <property type="term" value="P:thylakoid membrane organization"/>
    <property type="evidence" value="ECO:0007669"/>
    <property type="project" value="TreeGrafter"/>
</dbReference>
<dbReference type="PANTHER" id="PTHR43681">
    <property type="entry name" value="TRANSMEMBRANE GTPASE FZO"/>
    <property type="match status" value="1"/>
</dbReference>
<sequence length="915" mass="101066">MVVSIPFSHIFPSRLSKLPFLFSPSIPPHLFLLPKSKFKPKTKHKCLVTVQSINGASSSNSSTSPDRIRTLFPGGFKRPEVGVPAIVLRVSVDEVASQIGAVSEAVSRGVGIVVLEGGDQSGGRVYDAACALKPVVADRAYFLIAERVDVASAIGATGVVLQDDGIPTIVARNMMMQSKSDSIYLPLVARVVQNIDSAKNASSSEGADFLIIKAKSDNISRVLQDSMSVKVPIFFTLTDLPHEESPPVVASKLLDSGASGVVASLAEMELFTENIFEKVLKRSHDVDKHLQDGRLFSGDLESTASQVAGFTKLGEMEVELIERERALLEETAALIRKAVPTMEEVSLLVDAISRLSEPFLLVIVGEFNSGKSTVINALLGRRYLKDGVVPTTNEITLLCYSDIGSIEQERCERHPDGQFICYISAPMLKEMNLVDTPGTNVILQRQQRLTEEFVPRADLILFILSADRPLTESEVAFLQYVQQWKKKVVFILNKMDIYRSTSELEEAISFVKENIKRLLNAEEVIIFPISARSALEAKLSLPVPDQIKNHQLLTNNPQWGSSKFEDFESYLLSFMDGSTNNGKERIRLKMETPVGIADRLLSSCELFVKVELENAIKDLKSIDDLVASVKEYGLKVEAESISWKKQILSLVEKAKTRAVNLMESILQLSNLDLISIYTFRGEKSSSSPATSSVQNEILVPTLSEVQSLLGEYSRWLHSSNTEEATRYLDIFQKRWESLLEVREMVWSDPRAIVRSDEELSVKVLESFNASSAARVFEKEIREVALGTFGGLGAAGLSASLLTSVLSTTLDDLLALAFCSAGGFLVISNFPGRRREASEKIEKVANALAQEVEQAMKNDLIRSTEKLAQFVKSISKPYRDAARQKIERLELTQAELTSMGQKLQNLKVEIQNIHAL</sequence>
<dbReference type="PANTHER" id="PTHR43681:SF1">
    <property type="entry name" value="SARCALUMENIN"/>
    <property type="match status" value="1"/>
</dbReference>
<dbReference type="FunFam" id="3.20.20.70:FF:000243">
    <property type="entry name" value="Probable transmembrane GTPase FZO-like, chloroplastic"/>
    <property type="match status" value="1"/>
</dbReference>
<dbReference type="InterPro" id="IPR027417">
    <property type="entry name" value="P-loop_NTPase"/>
</dbReference>
<dbReference type="FunFam" id="3.40.50.300:FF:001052">
    <property type="entry name" value="Probable transmembrane GTPase FZO-like, chloroplastic"/>
    <property type="match status" value="1"/>
</dbReference>
<dbReference type="InterPro" id="IPR051943">
    <property type="entry name" value="TRAFAC_Dynamin-like_GTPase"/>
</dbReference>
<reference evidence="3" key="1">
    <citation type="submission" date="2022-08" db="EMBL/GenBank/DDBJ databases">
        <authorList>
            <person name="Marques A."/>
        </authorList>
    </citation>
    <scope>NUCLEOTIDE SEQUENCE</scope>
    <source>
        <strain evidence="3">RhyPub2mFocal</strain>
        <tissue evidence="3">Leaves</tissue>
    </source>
</reference>
<evidence type="ECO:0000313" key="3">
    <source>
        <dbReference type="EMBL" id="KAJ4772638.1"/>
    </source>
</evidence>
<dbReference type="SUPFAM" id="SSF52540">
    <property type="entry name" value="P-loop containing nucleoside triphosphate hydrolases"/>
    <property type="match status" value="1"/>
</dbReference>